<gene>
    <name evidence="2" type="ORF">EGW08_003782</name>
</gene>
<name>A0A433U3R0_ELYCH</name>
<comment type="caution">
    <text evidence="2">The sequence shown here is derived from an EMBL/GenBank/DDBJ whole genome shotgun (WGS) entry which is preliminary data.</text>
</comment>
<reference evidence="2 3" key="1">
    <citation type="submission" date="2019-01" db="EMBL/GenBank/DDBJ databases">
        <title>A draft genome assembly of the solar-powered sea slug Elysia chlorotica.</title>
        <authorList>
            <person name="Cai H."/>
            <person name="Li Q."/>
            <person name="Fang X."/>
            <person name="Li J."/>
            <person name="Curtis N.E."/>
            <person name="Altenburger A."/>
            <person name="Shibata T."/>
            <person name="Feng M."/>
            <person name="Maeda T."/>
            <person name="Schwartz J.A."/>
            <person name="Shigenobu S."/>
            <person name="Lundholm N."/>
            <person name="Nishiyama T."/>
            <person name="Yang H."/>
            <person name="Hasebe M."/>
            <person name="Li S."/>
            <person name="Pierce S.K."/>
            <person name="Wang J."/>
        </authorList>
    </citation>
    <scope>NUCLEOTIDE SEQUENCE [LARGE SCALE GENOMIC DNA]</scope>
    <source>
        <strain evidence="2">EC2010</strain>
        <tissue evidence="2">Whole organism of an adult</tissue>
    </source>
</reference>
<evidence type="ECO:0000256" key="1">
    <source>
        <dbReference type="SAM" id="MobiDB-lite"/>
    </source>
</evidence>
<organism evidence="2 3">
    <name type="scientific">Elysia chlorotica</name>
    <name type="common">Eastern emerald elysia</name>
    <name type="synonym">Sea slug</name>
    <dbReference type="NCBI Taxonomy" id="188477"/>
    <lineage>
        <taxon>Eukaryota</taxon>
        <taxon>Metazoa</taxon>
        <taxon>Spiralia</taxon>
        <taxon>Lophotrochozoa</taxon>
        <taxon>Mollusca</taxon>
        <taxon>Gastropoda</taxon>
        <taxon>Heterobranchia</taxon>
        <taxon>Euthyneura</taxon>
        <taxon>Panpulmonata</taxon>
        <taxon>Sacoglossa</taxon>
        <taxon>Placobranchoidea</taxon>
        <taxon>Plakobranchidae</taxon>
        <taxon>Elysia</taxon>
    </lineage>
</organism>
<proteinExistence type="predicted"/>
<protein>
    <submittedName>
        <fullName evidence="2">Uncharacterized protein</fullName>
    </submittedName>
</protein>
<dbReference type="AlphaFoldDB" id="A0A433U3R0"/>
<dbReference type="Proteomes" id="UP000271974">
    <property type="component" value="Unassembled WGS sequence"/>
</dbReference>
<sequence>MIGRRCRFPHIIVVFVFVIGPYRKTCNVDLRVPRPALHVEPTEIRPFRSPGGKDQREASPCSRPIYSSETKHAIQAARASKWRTNLPVSGALRAVSLVRNMADMSHLQPDGWTIRGQCGDNSATIPRQYPAGKSSGLGAKSCRELYTVYTRLLSWRSGNTRTPCLGCREPAYLWAYRARWSVRMEANGSRGTWNPRGGEGVGGAGRGKRSKHASAKVR</sequence>
<evidence type="ECO:0000313" key="3">
    <source>
        <dbReference type="Proteomes" id="UP000271974"/>
    </source>
</evidence>
<keyword evidence="3" id="KW-1185">Reference proteome</keyword>
<dbReference type="EMBL" id="RQTK01000082">
    <property type="protein sequence ID" value="RUS88445.1"/>
    <property type="molecule type" value="Genomic_DNA"/>
</dbReference>
<evidence type="ECO:0000313" key="2">
    <source>
        <dbReference type="EMBL" id="RUS88445.1"/>
    </source>
</evidence>
<feature type="compositionally biased region" description="Basic and acidic residues" evidence="1">
    <location>
        <begin position="43"/>
        <end position="57"/>
    </location>
</feature>
<accession>A0A433U3R0</accession>
<feature type="region of interest" description="Disordered" evidence="1">
    <location>
        <begin position="187"/>
        <end position="218"/>
    </location>
</feature>
<feature type="compositionally biased region" description="Basic residues" evidence="1">
    <location>
        <begin position="206"/>
        <end position="218"/>
    </location>
</feature>
<feature type="region of interest" description="Disordered" evidence="1">
    <location>
        <begin position="43"/>
        <end position="62"/>
    </location>
</feature>